<name>A0A944M7Z7_9GAMM</name>
<dbReference type="EMBL" id="JAHHGM010000006">
    <property type="protein sequence ID" value="MBT2988858.1"/>
    <property type="molecule type" value="Genomic_DNA"/>
</dbReference>
<evidence type="ECO:0000313" key="1">
    <source>
        <dbReference type="EMBL" id="MBT2988858.1"/>
    </source>
</evidence>
<dbReference type="InterPro" id="IPR021312">
    <property type="entry name" value="DUF2889"/>
</dbReference>
<accession>A0A944M7Z7</accession>
<evidence type="ECO:0000313" key="2">
    <source>
        <dbReference type="Proteomes" id="UP000770889"/>
    </source>
</evidence>
<dbReference type="Proteomes" id="UP000770889">
    <property type="component" value="Unassembled WGS sequence"/>
</dbReference>
<comment type="caution">
    <text evidence="1">The sequence shown here is derived from an EMBL/GenBank/DDBJ whole genome shotgun (WGS) entry which is preliminary data.</text>
</comment>
<dbReference type="AlphaFoldDB" id="A0A944M7Z7"/>
<organism evidence="1 2">
    <name type="scientific">Candidatus Thiodiazotropha taylori</name>
    <dbReference type="NCBI Taxonomy" id="2792791"/>
    <lineage>
        <taxon>Bacteria</taxon>
        <taxon>Pseudomonadati</taxon>
        <taxon>Pseudomonadota</taxon>
        <taxon>Gammaproteobacteria</taxon>
        <taxon>Chromatiales</taxon>
        <taxon>Sedimenticolaceae</taxon>
        <taxon>Candidatus Thiodiazotropha</taxon>
    </lineage>
</organism>
<dbReference type="Pfam" id="PF11136">
    <property type="entry name" value="DUF2889"/>
    <property type="match status" value="1"/>
</dbReference>
<sequence length="189" mass="21193">MPLSPAVRRKPLHTRKLTLQGYLRDDGLLDIEGHLVDTKPFDIRNKDRGGQIRAGESLHEMRIRLTLDLDFKIVEAQAVTEWAPYNHCQGATLSFANLIGEKIGPGWNKRVRSILGGTKGCTHITEMLGQIATTAFQTLNSLQNPGQQNIDRQEKPVILDTCFTLATDGPVVARDWPEFYQAEKENKTS</sequence>
<reference evidence="1 2" key="1">
    <citation type="submission" date="2021-05" db="EMBL/GenBank/DDBJ databases">
        <title>Genetic and Functional Diversity in Clade A Lucinid endosymbionts from the Bahamas.</title>
        <authorList>
            <person name="Giani N.M."/>
            <person name="Engel A.S."/>
            <person name="Campbell B.J."/>
        </authorList>
    </citation>
    <scope>NUCLEOTIDE SEQUENCE [LARGE SCALE GENOMIC DNA]</scope>
    <source>
        <strain evidence="1">LUC16012Gg_MoonRockCtena</strain>
    </source>
</reference>
<proteinExistence type="predicted"/>
<gene>
    <name evidence="1" type="ORF">KME65_07815</name>
</gene>
<protein>
    <submittedName>
        <fullName evidence="1">DUF2889 domain-containing protein</fullName>
    </submittedName>
</protein>